<organism evidence="2 3">
    <name type="scientific">Stichopus japonicus</name>
    <name type="common">Sea cucumber</name>
    <dbReference type="NCBI Taxonomy" id="307972"/>
    <lineage>
        <taxon>Eukaryota</taxon>
        <taxon>Metazoa</taxon>
        <taxon>Echinodermata</taxon>
        <taxon>Eleutherozoa</taxon>
        <taxon>Echinozoa</taxon>
        <taxon>Holothuroidea</taxon>
        <taxon>Aspidochirotacea</taxon>
        <taxon>Aspidochirotida</taxon>
        <taxon>Stichopodidae</taxon>
        <taxon>Apostichopus</taxon>
    </lineage>
</organism>
<dbReference type="EMBL" id="MRZV01000514">
    <property type="protein sequence ID" value="PIK48591.1"/>
    <property type="molecule type" value="Genomic_DNA"/>
</dbReference>
<dbReference type="Proteomes" id="UP000230750">
    <property type="component" value="Unassembled WGS sequence"/>
</dbReference>
<evidence type="ECO:0000256" key="1">
    <source>
        <dbReference type="SAM" id="MobiDB-lite"/>
    </source>
</evidence>
<name>A0A2G8KKQ2_STIJA</name>
<keyword evidence="3" id="KW-1185">Reference proteome</keyword>
<feature type="compositionally biased region" description="Polar residues" evidence="1">
    <location>
        <begin position="187"/>
        <end position="203"/>
    </location>
</feature>
<feature type="region of interest" description="Disordered" evidence="1">
    <location>
        <begin position="168"/>
        <end position="203"/>
    </location>
</feature>
<sequence length="203" mass="22744">MQHEEADTCVLVHLLHALQTSSLGMVHTGDTSCRNSSEYFHHIMAMNPAAEIWISFKAGKTTRMISLNTIATSLGTKTCKAMALFHAFTGSDSTSSFKFKGKRYCCKLMQEVPTLMEEFATTVDTPFQTSPKLKEVTRNFVCRLYSNESNEESDVDRVRMRLFSQKTRDVERIPPTSDALDQHLKGVSQSVSKRVSGQQPKGP</sequence>
<proteinExistence type="predicted"/>
<evidence type="ECO:0000313" key="2">
    <source>
        <dbReference type="EMBL" id="PIK48591.1"/>
    </source>
</evidence>
<accession>A0A2G8KKQ2</accession>
<dbReference type="OrthoDB" id="5977580at2759"/>
<dbReference type="AlphaFoldDB" id="A0A2G8KKQ2"/>
<gene>
    <name evidence="2" type="ORF">BSL78_14548</name>
</gene>
<reference evidence="2 3" key="1">
    <citation type="journal article" date="2017" name="PLoS Biol.">
        <title>The sea cucumber genome provides insights into morphological evolution and visceral regeneration.</title>
        <authorList>
            <person name="Zhang X."/>
            <person name="Sun L."/>
            <person name="Yuan J."/>
            <person name="Sun Y."/>
            <person name="Gao Y."/>
            <person name="Zhang L."/>
            <person name="Li S."/>
            <person name="Dai H."/>
            <person name="Hamel J.F."/>
            <person name="Liu C."/>
            <person name="Yu Y."/>
            <person name="Liu S."/>
            <person name="Lin W."/>
            <person name="Guo K."/>
            <person name="Jin S."/>
            <person name="Xu P."/>
            <person name="Storey K.B."/>
            <person name="Huan P."/>
            <person name="Zhang T."/>
            <person name="Zhou Y."/>
            <person name="Zhang J."/>
            <person name="Lin C."/>
            <person name="Li X."/>
            <person name="Xing L."/>
            <person name="Huo D."/>
            <person name="Sun M."/>
            <person name="Wang L."/>
            <person name="Mercier A."/>
            <person name="Li F."/>
            <person name="Yang H."/>
            <person name="Xiang J."/>
        </authorList>
    </citation>
    <scope>NUCLEOTIDE SEQUENCE [LARGE SCALE GENOMIC DNA]</scope>
    <source>
        <strain evidence="2">Shaxun</strain>
        <tissue evidence="2">Muscle</tissue>
    </source>
</reference>
<protein>
    <submittedName>
        <fullName evidence="2">Uncharacterized protein</fullName>
    </submittedName>
</protein>
<comment type="caution">
    <text evidence="2">The sequence shown here is derived from an EMBL/GenBank/DDBJ whole genome shotgun (WGS) entry which is preliminary data.</text>
</comment>
<evidence type="ECO:0000313" key="3">
    <source>
        <dbReference type="Proteomes" id="UP000230750"/>
    </source>
</evidence>